<dbReference type="InterPro" id="IPR002491">
    <property type="entry name" value="ABC_transptr_periplasmic_BD"/>
</dbReference>
<comment type="caution">
    <text evidence="4">The sequence shown here is derived from an EMBL/GenBank/DDBJ whole genome shotgun (WGS) entry which is preliminary data.</text>
</comment>
<evidence type="ECO:0000256" key="2">
    <source>
        <dbReference type="SAM" id="SignalP"/>
    </source>
</evidence>
<evidence type="ECO:0000256" key="1">
    <source>
        <dbReference type="ARBA" id="ARBA00008814"/>
    </source>
</evidence>
<comment type="similarity">
    <text evidence="1">Belongs to the bacterial solute-binding protein 8 family.</text>
</comment>
<dbReference type="PANTHER" id="PTHR30535">
    <property type="entry name" value="VITAMIN B12-BINDING PROTEIN"/>
    <property type="match status" value="1"/>
</dbReference>
<evidence type="ECO:0000313" key="4">
    <source>
        <dbReference type="EMBL" id="MDT9685307.1"/>
    </source>
</evidence>
<accession>A0ABU3QRH2</accession>
<feature type="signal peptide" evidence="2">
    <location>
        <begin position="1"/>
        <end position="17"/>
    </location>
</feature>
<dbReference type="PROSITE" id="PS51257">
    <property type="entry name" value="PROKAR_LIPOPROTEIN"/>
    <property type="match status" value="1"/>
</dbReference>
<reference evidence="4 5" key="1">
    <citation type="submission" date="2023-09" db="EMBL/GenBank/DDBJ databases">
        <title>Streptomyces sp. nov.: A antagonism against Alternaria gaisen Producing Streptochlin, Isolated from Tamarix root soil.</title>
        <authorList>
            <person name="Chen Y."/>
        </authorList>
    </citation>
    <scope>NUCLEOTIDE SEQUENCE [LARGE SCALE GENOMIC DNA]</scope>
    <source>
        <strain evidence="4 5">TRM76323</strain>
    </source>
</reference>
<feature type="chain" id="PRO_5046393204" evidence="2">
    <location>
        <begin position="18"/>
        <end position="360"/>
    </location>
</feature>
<evidence type="ECO:0000313" key="5">
    <source>
        <dbReference type="Proteomes" id="UP001250181"/>
    </source>
</evidence>
<evidence type="ECO:0000259" key="3">
    <source>
        <dbReference type="PROSITE" id="PS50983"/>
    </source>
</evidence>
<keyword evidence="2" id="KW-0732">Signal</keyword>
<dbReference type="InterPro" id="IPR050902">
    <property type="entry name" value="ABC_Transporter_SBP"/>
</dbReference>
<sequence>MRQPRVWCGIAAVLAFAAVGCGSDGGGSASSGGAAGGAGATAGFPVQVTDCEGGRTTVESAPRAIVTSNAAALELLLRLGAGDRVVGTGFPPGKGTLPGELDAQAQKVPVLSRTVIPKEKLLGSGADLYIDTFASANRGGHGMGDKPTEKEFRAAGITHVYLKSTACAAAAKAPVTDLTAVTGDIEALGAVTGTSDRAAELVAEMNRKVAAVQKALGPTPEKDRPTYFFFDYDAGTKQPIAVCNRQVANAVITLAGARNVFAGCDDTFQQVGWEDVVSADPDWIQLAVRDRGSAAATEKAFDEARAWLEGNAATRGLKAVKEGKYLRIGSEATTIAGVRNADTVEKIASTLYPSKVKAGR</sequence>
<dbReference type="Gene3D" id="3.40.50.1980">
    <property type="entry name" value="Nitrogenase molybdenum iron protein domain"/>
    <property type="match status" value="2"/>
</dbReference>
<proteinExistence type="inferred from homology"/>
<feature type="domain" description="Fe/B12 periplasmic-binding" evidence="3">
    <location>
        <begin position="64"/>
        <end position="355"/>
    </location>
</feature>
<dbReference type="PROSITE" id="PS50983">
    <property type="entry name" value="FE_B12_PBP"/>
    <property type="match status" value="1"/>
</dbReference>
<protein>
    <submittedName>
        <fullName evidence="4">ABC transporter substrate-binding protein</fullName>
    </submittedName>
</protein>
<dbReference type="SUPFAM" id="SSF53807">
    <property type="entry name" value="Helical backbone' metal receptor"/>
    <property type="match status" value="1"/>
</dbReference>
<gene>
    <name evidence="4" type="ORF">RND61_25060</name>
</gene>
<dbReference type="Pfam" id="PF01497">
    <property type="entry name" value="Peripla_BP_2"/>
    <property type="match status" value="1"/>
</dbReference>
<dbReference type="RefSeq" id="WP_315880351.1">
    <property type="nucleotide sequence ID" value="NZ_JAWCTQ010000039.1"/>
</dbReference>
<dbReference type="EMBL" id="JAWCTQ010000039">
    <property type="protein sequence ID" value="MDT9685307.1"/>
    <property type="molecule type" value="Genomic_DNA"/>
</dbReference>
<organism evidence="4 5">
    <name type="scientific">Streptomyces tamarix</name>
    <dbReference type="NCBI Taxonomy" id="3078565"/>
    <lineage>
        <taxon>Bacteria</taxon>
        <taxon>Bacillati</taxon>
        <taxon>Actinomycetota</taxon>
        <taxon>Actinomycetes</taxon>
        <taxon>Kitasatosporales</taxon>
        <taxon>Streptomycetaceae</taxon>
        <taxon>Streptomyces</taxon>
    </lineage>
</organism>
<name>A0ABU3QRH2_9ACTN</name>
<dbReference type="Proteomes" id="UP001250181">
    <property type="component" value="Unassembled WGS sequence"/>
</dbReference>
<keyword evidence="5" id="KW-1185">Reference proteome</keyword>
<dbReference type="PANTHER" id="PTHR30535:SF7">
    <property type="entry name" value="IRON(III) DICITRATE-BINDING PROTEIN"/>
    <property type="match status" value="1"/>
</dbReference>